<name>A0AA35ZIH7_LACSI</name>
<keyword evidence="2" id="KW-1185">Reference proteome</keyword>
<evidence type="ECO:0000313" key="2">
    <source>
        <dbReference type="Proteomes" id="UP001177003"/>
    </source>
</evidence>
<proteinExistence type="predicted"/>
<dbReference type="AlphaFoldDB" id="A0AA35ZIH7"/>
<sequence length="108" mass="12620">MVESLPISQEESIAGEKQHYVGLLDIETFFVHGIEEVMHRLLYIDNDVQHELYYHFQRPNGDLDFDLLALACDDDVWHLATYVGQHKVIEVYIAHELLTTFLLVDIYT</sequence>
<organism evidence="1 2">
    <name type="scientific">Lactuca saligna</name>
    <name type="common">Willowleaf lettuce</name>
    <dbReference type="NCBI Taxonomy" id="75948"/>
    <lineage>
        <taxon>Eukaryota</taxon>
        <taxon>Viridiplantae</taxon>
        <taxon>Streptophyta</taxon>
        <taxon>Embryophyta</taxon>
        <taxon>Tracheophyta</taxon>
        <taxon>Spermatophyta</taxon>
        <taxon>Magnoliopsida</taxon>
        <taxon>eudicotyledons</taxon>
        <taxon>Gunneridae</taxon>
        <taxon>Pentapetalae</taxon>
        <taxon>asterids</taxon>
        <taxon>campanulids</taxon>
        <taxon>Asterales</taxon>
        <taxon>Asteraceae</taxon>
        <taxon>Cichorioideae</taxon>
        <taxon>Cichorieae</taxon>
        <taxon>Lactucinae</taxon>
        <taxon>Lactuca</taxon>
    </lineage>
</organism>
<protein>
    <submittedName>
        <fullName evidence="1">Uncharacterized protein</fullName>
    </submittedName>
</protein>
<reference evidence="1" key="1">
    <citation type="submission" date="2023-04" db="EMBL/GenBank/DDBJ databases">
        <authorList>
            <person name="Vijverberg K."/>
            <person name="Xiong W."/>
            <person name="Schranz E."/>
        </authorList>
    </citation>
    <scope>NUCLEOTIDE SEQUENCE</scope>
</reference>
<evidence type="ECO:0000313" key="1">
    <source>
        <dbReference type="EMBL" id="CAI9293235.1"/>
    </source>
</evidence>
<accession>A0AA35ZIH7</accession>
<dbReference type="Proteomes" id="UP001177003">
    <property type="component" value="Chromosome 7"/>
</dbReference>
<gene>
    <name evidence="1" type="ORF">LSALG_LOCUS32261</name>
</gene>
<dbReference type="EMBL" id="OX465083">
    <property type="protein sequence ID" value="CAI9293235.1"/>
    <property type="molecule type" value="Genomic_DNA"/>
</dbReference>